<accession>A0A2N7U520</accession>
<evidence type="ECO:0000313" key="2">
    <source>
        <dbReference type="EMBL" id="PMR75530.1"/>
    </source>
</evidence>
<dbReference type="PIRSF" id="PIRSF009264">
    <property type="entry name" value="TagBP_ald_AgaZ"/>
    <property type="match status" value="1"/>
</dbReference>
<dbReference type="OrthoDB" id="1672942at2"/>
<dbReference type="SUPFAM" id="SSF51569">
    <property type="entry name" value="Aldolase"/>
    <property type="match status" value="1"/>
</dbReference>
<name>A0A2N7U520_9GAMM</name>
<proteinExistence type="predicted"/>
<evidence type="ECO:0000313" key="3">
    <source>
        <dbReference type="Proteomes" id="UP000235803"/>
    </source>
</evidence>
<dbReference type="PANTHER" id="PTHR32502">
    <property type="entry name" value="N-ACETYLGALACTOSAMINE PERMEASE II COMPONENT-RELATED"/>
    <property type="match status" value="1"/>
</dbReference>
<dbReference type="UniPathway" id="UPA00704">
    <property type="reaction ID" value="UER00716"/>
</dbReference>
<dbReference type="Pfam" id="PF08013">
    <property type="entry name" value="GatZ_KbaZ-like"/>
    <property type="match status" value="1"/>
</dbReference>
<gene>
    <name evidence="2" type="ORF">C1H69_09930</name>
</gene>
<organism evidence="2 3">
    <name type="scientific">Billgrantia endophytica</name>
    <dbReference type="NCBI Taxonomy" id="2033802"/>
    <lineage>
        <taxon>Bacteria</taxon>
        <taxon>Pseudomonadati</taxon>
        <taxon>Pseudomonadota</taxon>
        <taxon>Gammaproteobacteria</taxon>
        <taxon>Oceanospirillales</taxon>
        <taxon>Halomonadaceae</taxon>
        <taxon>Billgrantia</taxon>
    </lineage>
</organism>
<dbReference type="InterPro" id="IPR050303">
    <property type="entry name" value="GatZ_KbaZ_carbometab"/>
</dbReference>
<dbReference type="GO" id="GO:0009401">
    <property type="term" value="P:phosphoenolpyruvate-dependent sugar phosphotransferase system"/>
    <property type="evidence" value="ECO:0007669"/>
    <property type="project" value="TreeGrafter"/>
</dbReference>
<dbReference type="AlphaFoldDB" id="A0A2N7U520"/>
<protein>
    <submittedName>
        <fullName evidence="2">D-tagatose-bisphosphate aldolase, class II, non-catalytic subunit</fullName>
    </submittedName>
</protein>
<dbReference type="PANTHER" id="PTHR32502:SF2">
    <property type="entry name" value="D-TAGATOSE-1,6-BISPHOSPHATE ALDOLASE SUBUNIT KBAZ"/>
    <property type="match status" value="1"/>
</dbReference>
<dbReference type="InterPro" id="IPR013785">
    <property type="entry name" value="Aldolase_TIM"/>
</dbReference>
<dbReference type="EMBL" id="PNRF01000019">
    <property type="protein sequence ID" value="PMR75530.1"/>
    <property type="molecule type" value="Genomic_DNA"/>
</dbReference>
<dbReference type="InterPro" id="IPR012062">
    <property type="entry name" value="GatZ/KbaZ-like"/>
</dbReference>
<sequence length="428" mass="46698">MNDHPLDVIVTANRRGRPCGIPSVCSAHPLVLEAAIERALAAGSPLLIEATCNQVNQEGGYTGMTPADFRARVLAIAEARGLPAARLILGGDHLGPSPWRQLPAEQAMARAETMVAAYATAGFDKLHLDASMPCADDPPVMDDARVAARAARLARAAEQAAGERRSQLRYVIGTEVPVPGGAQEHLDTLAVTDTEALVATLTTHRERFAREGLDDAWQRVRAVVVQPGVEFGHSEVVDFVPETAGALSATIHDWPNLVFEAHSTDYQTPRAYRELVAGHFAILKVGPALTFAMREALFALDQIALETPDIRWRTPLRETLEVAMWDEPRYWQAYYEGSPAQQGFARRYSLSDRSRYYWAQPEVAVSVEALFAALEAVPIPPTLISQYLPVQYQAIRRGELAAAPRALVRHHIGETLGAYAAACFPDVT</sequence>
<evidence type="ECO:0000256" key="1">
    <source>
        <dbReference type="ARBA" id="ARBA00005191"/>
    </source>
</evidence>
<dbReference type="GO" id="GO:0005975">
    <property type="term" value="P:carbohydrate metabolic process"/>
    <property type="evidence" value="ECO:0007669"/>
    <property type="project" value="InterPro"/>
</dbReference>
<dbReference type="NCBIfam" id="TIGR02810">
    <property type="entry name" value="agaZ_gatZ"/>
    <property type="match status" value="1"/>
</dbReference>
<comment type="caution">
    <text evidence="2">The sequence shown here is derived from an EMBL/GenBank/DDBJ whole genome shotgun (WGS) entry which is preliminary data.</text>
</comment>
<dbReference type="RefSeq" id="WP_102653244.1">
    <property type="nucleotide sequence ID" value="NZ_PNRF01000019.1"/>
</dbReference>
<dbReference type="GO" id="GO:2001059">
    <property type="term" value="P:D-tagatose 6-phosphate catabolic process"/>
    <property type="evidence" value="ECO:0007669"/>
    <property type="project" value="UniProtKB-UniPathway"/>
</dbReference>
<dbReference type="Gene3D" id="3.20.20.70">
    <property type="entry name" value="Aldolase class I"/>
    <property type="match status" value="1"/>
</dbReference>
<reference evidence="2 3" key="1">
    <citation type="submission" date="2018-01" db="EMBL/GenBank/DDBJ databases">
        <title>Halomonas endophytica sp. nov., isolated from storage liquid in the stems of Populus euphratica.</title>
        <authorList>
            <person name="Chen C."/>
        </authorList>
    </citation>
    <scope>NUCLEOTIDE SEQUENCE [LARGE SCALE GENOMIC DNA]</scope>
    <source>
        <strain evidence="2 3">MC28</strain>
    </source>
</reference>
<dbReference type="GO" id="GO:0005886">
    <property type="term" value="C:plasma membrane"/>
    <property type="evidence" value="ECO:0007669"/>
    <property type="project" value="TreeGrafter"/>
</dbReference>
<dbReference type="Gene3D" id="1.10.400.20">
    <property type="entry name" value="putative tagatose 6-phosphate kinase domain like"/>
    <property type="match status" value="1"/>
</dbReference>
<keyword evidence="3" id="KW-1185">Reference proteome</keyword>
<dbReference type="Proteomes" id="UP000235803">
    <property type="component" value="Unassembled WGS sequence"/>
</dbReference>
<comment type="pathway">
    <text evidence="1">Carbohydrate metabolism; D-tagatose 6-phosphate degradation; D-glyceraldehyde 3-phosphate and glycerone phosphate from D-tagatose 6-phosphate: step 2/2.</text>
</comment>